<dbReference type="EMBL" id="FNPE01000002">
    <property type="protein sequence ID" value="SDX98917.1"/>
    <property type="molecule type" value="Genomic_DNA"/>
</dbReference>
<dbReference type="PIRSF" id="PIRSF014995">
    <property type="entry name" value="UCP014995"/>
    <property type="match status" value="1"/>
</dbReference>
<feature type="signal peptide" evidence="1">
    <location>
        <begin position="1"/>
        <end position="24"/>
    </location>
</feature>
<gene>
    <name evidence="2" type="ORF">SAMN05421547_10297</name>
</gene>
<evidence type="ECO:0008006" key="4">
    <source>
        <dbReference type="Google" id="ProtNLM"/>
    </source>
</evidence>
<feature type="chain" id="PRO_5010299956" description="DUF2271 domain-containing protein" evidence="1">
    <location>
        <begin position="25"/>
        <end position="175"/>
    </location>
</feature>
<dbReference type="GeneID" id="94690955"/>
<dbReference type="RefSeq" id="WP_074920979.1">
    <property type="nucleotide sequence ID" value="NZ_CP141274.1"/>
</dbReference>
<dbReference type="InterPro" id="IPR014469">
    <property type="entry name" value="DUF2271"/>
</dbReference>
<reference evidence="2 3" key="1">
    <citation type="submission" date="2016-10" db="EMBL/GenBank/DDBJ databases">
        <authorList>
            <person name="de Groot N.N."/>
        </authorList>
    </citation>
    <scope>NUCLEOTIDE SEQUENCE [LARGE SCALE GENOMIC DNA]</scope>
    <source>
        <strain evidence="2 3">LMG 24775</strain>
    </source>
</reference>
<dbReference type="Pfam" id="PF10029">
    <property type="entry name" value="DUF2271"/>
    <property type="match status" value="1"/>
</dbReference>
<evidence type="ECO:0000313" key="2">
    <source>
        <dbReference type="EMBL" id="SDX98917.1"/>
    </source>
</evidence>
<protein>
    <recommendedName>
        <fullName evidence="4">DUF2271 domain-containing protein</fullName>
    </recommendedName>
</protein>
<evidence type="ECO:0000313" key="3">
    <source>
        <dbReference type="Proteomes" id="UP000183417"/>
    </source>
</evidence>
<evidence type="ECO:0000256" key="1">
    <source>
        <dbReference type="SAM" id="SignalP"/>
    </source>
</evidence>
<dbReference type="AlphaFoldDB" id="A0A1H3G787"/>
<sequence length="175" mass="19248">MNPHFSLRYTMALGACLGAAPAFAAGLNVGVEVPRLDVSEYHRPYVAVWIERADASVAATLSVWYDVKMRNAEGTKWLKDMRQWWRRTGRDLTLPIDGVTSPTRPVGKHQLSFTEGANPFAKLPPGEYKLVVEAAREVGGREVVTVPFKWPAAKAEQLSAKGSSELGEISVELKP</sequence>
<organism evidence="2 3">
    <name type="scientific">Delftia lacustris</name>
    <dbReference type="NCBI Taxonomy" id="558537"/>
    <lineage>
        <taxon>Bacteria</taxon>
        <taxon>Pseudomonadati</taxon>
        <taxon>Pseudomonadota</taxon>
        <taxon>Betaproteobacteria</taxon>
        <taxon>Burkholderiales</taxon>
        <taxon>Comamonadaceae</taxon>
        <taxon>Delftia</taxon>
    </lineage>
</organism>
<accession>A0A1H3G787</accession>
<keyword evidence="1" id="KW-0732">Signal</keyword>
<name>A0A1H3G787_9BURK</name>
<dbReference type="Proteomes" id="UP000183417">
    <property type="component" value="Unassembled WGS sequence"/>
</dbReference>
<proteinExistence type="predicted"/>